<dbReference type="CDD" id="cd00093">
    <property type="entry name" value="HTH_XRE"/>
    <property type="match status" value="1"/>
</dbReference>
<dbReference type="EMBL" id="QEFD01000080">
    <property type="protein sequence ID" value="PVU76628.1"/>
    <property type="molecule type" value="Genomic_DNA"/>
</dbReference>
<comment type="caution">
    <text evidence="1">The sequence shown here is derived from an EMBL/GenBank/DDBJ whole genome shotgun (WGS) entry which is preliminary data.</text>
</comment>
<gene>
    <name evidence="1" type="ORF">DDW13_02570</name>
</gene>
<accession>A0A2T9X955</accession>
<reference evidence="1 2" key="1">
    <citation type="journal article" date="2015" name="Appl. Environ. Microbiol.">
        <title>Nanoarchaeota, Their Sulfolobales Host, and Nanoarchaeota Virus Distribution across Yellowstone National Park Hot Springs.</title>
        <authorList>
            <person name="Munson-McGee J.H."/>
            <person name="Field E.K."/>
            <person name="Bateson M."/>
            <person name="Rooney C."/>
            <person name="Stepanauskas R."/>
            <person name="Young M.J."/>
        </authorList>
    </citation>
    <scope>NUCLEOTIDE SEQUENCE [LARGE SCALE GENOMIC DNA]</scope>
    <source>
        <strain evidence="1">SCGC AC-742_N10</strain>
    </source>
</reference>
<dbReference type="SUPFAM" id="SSF47413">
    <property type="entry name" value="lambda repressor-like DNA-binding domains"/>
    <property type="match status" value="1"/>
</dbReference>
<dbReference type="InterPro" id="IPR010982">
    <property type="entry name" value="Lambda_DNA-bd_dom_sf"/>
</dbReference>
<dbReference type="GO" id="GO:0003677">
    <property type="term" value="F:DNA binding"/>
    <property type="evidence" value="ECO:0007669"/>
    <property type="project" value="InterPro"/>
</dbReference>
<dbReference type="PANTHER" id="PTHR40730:SF3">
    <property type="entry name" value="HTH CRO_C1-TYPE DOMAIN-CONTAINING PROTEIN"/>
    <property type="match status" value="1"/>
</dbReference>
<protein>
    <submittedName>
        <fullName evidence="1">Transcriptional regulator</fullName>
    </submittedName>
</protein>
<evidence type="ECO:0000313" key="2">
    <source>
        <dbReference type="Proteomes" id="UP000245638"/>
    </source>
</evidence>
<organism evidence="1 2">
    <name type="scientific">Acidianus hospitalis</name>
    <dbReference type="NCBI Taxonomy" id="563177"/>
    <lineage>
        <taxon>Archaea</taxon>
        <taxon>Thermoproteota</taxon>
        <taxon>Thermoprotei</taxon>
        <taxon>Sulfolobales</taxon>
        <taxon>Sulfolobaceae</taxon>
        <taxon>Acidianus</taxon>
    </lineage>
</organism>
<evidence type="ECO:0000313" key="1">
    <source>
        <dbReference type="EMBL" id="PVU76628.1"/>
    </source>
</evidence>
<name>A0A2T9X955_9CREN</name>
<dbReference type="AlphaFoldDB" id="A0A2T9X955"/>
<proteinExistence type="predicted"/>
<dbReference type="PANTHER" id="PTHR40730">
    <property type="entry name" value="TRANSCRIPTIONAL REGULATOR PROTEIN-LIKE PROTEIN"/>
    <property type="match status" value="1"/>
</dbReference>
<dbReference type="InterPro" id="IPR001387">
    <property type="entry name" value="Cro/C1-type_HTH"/>
</dbReference>
<dbReference type="Proteomes" id="UP000245638">
    <property type="component" value="Unassembled WGS sequence"/>
</dbReference>
<sequence>MNLNRKVIAPCEVAVRDIIPVIKLIIVERLYAQGLSQLQIATLMGISSAEVNYYLKGKRGNEDAKKKLEADEEFMDLVNSVVRRLVNSTDGEVINICPLCSLARKKLNKNDYSCPYDI</sequence>